<dbReference type="Proteomes" id="UP000471501">
    <property type="component" value="Unassembled WGS sequence"/>
</dbReference>
<proteinExistence type="predicted"/>
<dbReference type="AlphaFoldDB" id="A0A6I4NVN6"/>
<keyword evidence="1" id="KW-1133">Transmembrane helix</keyword>
<evidence type="ECO:0000313" key="2">
    <source>
        <dbReference type="EMBL" id="MWB95147.1"/>
    </source>
</evidence>
<dbReference type="EMBL" id="WSTB01000006">
    <property type="protein sequence ID" value="MWB95147.1"/>
    <property type="molecule type" value="Genomic_DNA"/>
</dbReference>
<dbReference type="RefSeq" id="WP_160375070.1">
    <property type="nucleotide sequence ID" value="NZ_WSTB01000006.1"/>
</dbReference>
<keyword evidence="1" id="KW-0472">Membrane</keyword>
<keyword evidence="1" id="KW-0812">Transmembrane</keyword>
<accession>A0A6I4NVN6</accession>
<name>A0A6I4NVN6_9FLAO</name>
<gene>
    <name evidence="2" type="ORF">GON26_12315</name>
</gene>
<comment type="caution">
    <text evidence="2">The sequence shown here is derived from an EMBL/GenBank/DDBJ whole genome shotgun (WGS) entry which is preliminary data.</text>
</comment>
<keyword evidence="3" id="KW-1185">Reference proteome</keyword>
<sequence length="182" mass="21757">MTETIKNELQKVDFWLTIIQDSISGLTIGSTIALIGYFIWKKQNLYSKKFDVYINVISSIEEIQRVITHSIILKKIPHFNKFFELDANIFLDLKKNKILFISFFGEKHNDKIEYFININEHIKRVQFSYEEEDSTITHFFTEEEITPQILRDHKQDVIYKMHEYSKELKLVSKGLKRYALLK</sequence>
<organism evidence="2 3">
    <name type="scientific">Flavobacterium hydrocarbonoxydans</name>
    <dbReference type="NCBI Taxonomy" id="2683249"/>
    <lineage>
        <taxon>Bacteria</taxon>
        <taxon>Pseudomonadati</taxon>
        <taxon>Bacteroidota</taxon>
        <taxon>Flavobacteriia</taxon>
        <taxon>Flavobacteriales</taxon>
        <taxon>Flavobacteriaceae</taxon>
        <taxon>Flavobacterium</taxon>
    </lineage>
</organism>
<evidence type="ECO:0000256" key="1">
    <source>
        <dbReference type="SAM" id="Phobius"/>
    </source>
</evidence>
<feature type="transmembrane region" description="Helical" evidence="1">
    <location>
        <begin position="14"/>
        <end position="40"/>
    </location>
</feature>
<reference evidence="2 3" key="1">
    <citation type="submission" date="2019-12" db="EMBL/GenBank/DDBJ databases">
        <authorList>
            <person name="Kim Y.S."/>
        </authorList>
    </citation>
    <scope>NUCLEOTIDE SEQUENCE [LARGE SCALE GENOMIC DNA]</scope>
    <source>
        <strain evidence="2 3">GA093</strain>
    </source>
</reference>
<protein>
    <submittedName>
        <fullName evidence="2">Uncharacterized protein</fullName>
    </submittedName>
</protein>
<evidence type="ECO:0000313" key="3">
    <source>
        <dbReference type="Proteomes" id="UP000471501"/>
    </source>
</evidence>